<proteinExistence type="predicted"/>
<gene>
    <name evidence="1" type="primary">lppJ_1</name>
    <name evidence="1" type="ORF">LAUMK136_02891</name>
</gene>
<evidence type="ECO:0000313" key="2">
    <source>
        <dbReference type="Proteomes" id="UP000273307"/>
    </source>
</evidence>
<reference evidence="1 2" key="1">
    <citation type="submission" date="2018-09" db="EMBL/GenBank/DDBJ databases">
        <authorList>
            <person name="Tagini F."/>
        </authorList>
    </citation>
    <scope>NUCLEOTIDE SEQUENCE [LARGE SCALE GENOMIC DNA]</scope>
    <source>
        <strain evidence="1 2">MK136</strain>
    </source>
</reference>
<dbReference type="Proteomes" id="UP000273307">
    <property type="component" value="Unassembled WGS sequence"/>
</dbReference>
<evidence type="ECO:0000313" key="1">
    <source>
        <dbReference type="EMBL" id="VBA39248.1"/>
    </source>
</evidence>
<organism evidence="1 2">
    <name type="scientific">Mycobacterium attenuatum</name>
    <dbReference type="NCBI Taxonomy" id="2341086"/>
    <lineage>
        <taxon>Bacteria</taxon>
        <taxon>Bacillati</taxon>
        <taxon>Actinomycetota</taxon>
        <taxon>Actinomycetes</taxon>
        <taxon>Mycobacteriales</taxon>
        <taxon>Mycobacteriaceae</taxon>
        <taxon>Mycobacterium</taxon>
    </lineage>
</organism>
<protein>
    <submittedName>
        <fullName evidence="1">Lipoprotein LppJ</fullName>
    </submittedName>
</protein>
<accession>A0A498PZI5</accession>
<dbReference type="AlphaFoldDB" id="A0A498PZI5"/>
<dbReference type="EMBL" id="UPHP01000067">
    <property type="protein sequence ID" value="VBA39248.1"/>
    <property type="molecule type" value="Genomic_DNA"/>
</dbReference>
<name>A0A498PZI5_9MYCO</name>
<dbReference type="RefSeq" id="WP_244605012.1">
    <property type="nucleotide sequence ID" value="NZ_UPHP01000067.1"/>
</dbReference>
<keyword evidence="1" id="KW-0449">Lipoprotein</keyword>
<sequence>MLAAALVTSVLLGGVFLLVEHRHRSSSAGGSLEHPLTDAATQAQVVESARQIVTVAGLKATTAGYLLMSCKNREDPPYQGTVYLTFALPADTRADAYFRDIAATLTSRGWTQGLPSNEHVFGRTLSRDAVTAIIYRHDDDTGAGVLQLYGQCRNTNDHRRDTTAWVDITNQFGAGR</sequence>
<keyword evidence="2" id="KW-1185">Reference proteome</keyword>